<dbReference type="Gene3D" id="3.40.50.510">
    <property type="entry name" value="Phosphotransferase system, mannose-type IIA component"/>
    <property type="match status" value="1"/>
</dbReference>
<evidence type="ECO:0000256" key="1">
    <source>
        <dbReference type="ARBA" id="ARBA00022679"/>
    </source>
</evidence>
<dbReference type="EMBL" id="FOMN01000002">
    <property type="protein sequence ID" value="SFD38778.1"/>
    <property type="molecule type" value="Genomic_DNA"/>
</dbReference>
<dbReference type="PROSITE" id="PS51096">
    <property type="entry name" value="PTS_EIIA_TYPE_4"/>
    <property type="match status" value="1"/>
</dbReference>
<reference evidence="4" key="1">
    <citation type="submission" date="2016-10" db="EMBL/GenBank/DDBJ databases">
        <authorList>
            <person name="Varghese N."/>
            <person name="Submissions S."/>
        </authorList>
    </citation>
    <scope>NUCLEOTIDE SEQUENCE [LARGE SCALE GENOMIC DNA]</scope>
    <source>
        <strain evidence="4">R-53102</strain>
    </source>
</reference>
<dbReference type="GO" id="GO:0009401">
    <property type="term" value="P:phosphoenolpyruvate-dependent sugar phosphotransferase system"/>
    <property type="evidence" value="ECO:0007669"/>
    <property type="project" value="InterPro"/>
</dbReference>
<keyword evidence="1" id="KW-0808">Transferase</keyword>
<accession>A0A1I1S2K6</accession>
<dbReference type="InterPro" id="IPR004701">
    <property type="entry name" value="PTS_EIIA_man-typ"/>
</dbReference>
<protein>
    <submittedName>
        <fullName evidence="3">PTS system, mannose-specific IIA component</fullName>
    </submittedName>
</protein>
<name>A0A1I1S2K6_9LACO</name>
<dbReference type="GO" id="GO:0016740">
    <property type="term" value="F:transferase activity"/>
    <property type="evidence" value="ECO:0007669"/>
    <property type="project" value="UniProtKB-KW"/>
</dbReference>
<dbReference type="Pfam" id="PF03610">
    <property type="entry name" value="EIIA-man"/>
    <property type="match status" value="1"/>
</dbReference>
<evidence type="ECO:0000313" key="4">
    <source>
        <dbReference type="Proteomes" id="UP000199599"/>
    </source>
</evidence>
<dbReference type="AlphaFoldDB" id="A0A1I1S2K6"/>
<dbReference type="GO" id="GO:0016020">
    <property type="term" value="C:membrane"/>
    <property type="evidence" value="ECO:0007669"/>
    <property type="project" value="InterPro"/>
</dbReference>
<dbReference type="SUPFAM" id="SSF53062">
    <property type="entry name" value="PTS system fructose IIA component-like"/>
    <property type="match status" value="1"/>
</dbReference>
<proteinExistence type="predicted"/>
<dbReference type="PANTHER" id="PTHR33799:SF1">
    <property type="entry name" value="PTS SYSTEM MANNOSE-SPECIFIC EIIAB COMPONENT-RELATED"/>
    <property type="match status" value="1"/>
</dbReference>
<dbReference type="InterPro" id="IPR036662">
    <property type="entry name" value="PTS_EIIA_man-typ_sf"/>
</dbReference>
<dbReference type="Proteomes" id="UP000199599">
    <property type="component" value="Unassembled WGS sequence"/>
</dbReference>
<dbReference type="RefSeq" id="WP_090092658.1">
    <property type="nucleotide sequence ID" value="NZ_CBCRVU010000002.1"/>
</dbReference>
<evidence type="ECO:0000313" key="3">
    <source>
        <dbReference type="EMBL" id="SFD38778.1"/>
    </source>
</evidence>
<feature type="domain" description="PTS EIIA type-4" evidence="2">
    <location>
        <begin position="1"/>
        <end position="124"/>
    </location>
</feature>
<dbReference type="STRING" id="1505723.SAMN04487792_0643"/>
<gene>
    <name evidence="3" type="ORF">SAMN04487792_0643</name>
</gene>
<dbReference type="PANTHER" id="PTHR33799">
    <property type="entry name" value="PTS PERMEASE-RELATED-RELATED"/>
    <property type="match status" value="1"/>
</dbReference>
<sequence length="138" mass="15660">MKQIIIISHKTMSQGMVETIKFFAGNIQNLHFICAYENEENEFPIDKLIKLIDGFNSQDQVFLLTDLLGGSVNQNCTQLINERHVNVITGINLAIALSIVLDTGDYLSNEKISELIKEAKSQMIYMNNYIDNNESDDE</sequence>
<organism evidence="3 4">
    <name type="scientific">Lactobacillus bombicola</name>
    <dbReference type="NCBI Taxonomy" id="1505723"/>
    <lineage>
        <taxon>Bacteria</taxon>
        <taxon>Bacillati</taxon>
        <taxon>Bacillota</taxon>
        <taxon>Bacilli</taxon>
        <taxon>Lactobacillales</taxon>
        <taxon>Lactobacillaceae</taxon>
        <taxon>Lactobacillus</taxon>
    </lineage>
</organism>
<evidence type="ECO:0000259" key="2">
    <source>
        <dbReference type="PROSITE" id="PS51096"/>
    </source>
</evidence>
<dbReference type="InterPro" id="IPR051471">
    <property type="entry name" value="Bacterial_PTS_sugar_comp"/>
</dbReference>